<dbReference type="InterPro" id="IPR012340">
    <property type="entry name" value="NA-bd_OB-fold"/>
</dbReference>
<accession>W6TFX1</accession>
<evidence type="ECO:0000313" key="1">
    <source>
        <dbReference type="EMBL" id="ETZ17747.1"/>
    </source>
</evidence>
<gene>
    <name evidence="1" type="ORF">BDCR2A_01338</name>
</gene>
<protein>
    <submittedName>
        <fullName evidence="1">Single-strand DNA binding protein</fullName>
    </submittedName>
</protein>
<reference evidence="1 2" key="1">
    <citation type="submission" date="2013-12" db="EMBL/GenBank/DDBJ databases">
        <title>Comparative genomics of relapsing fever spirochetes.</title>
        <authorList>
            <person name="Schwan T.G."/>
            <person name="Raffel S.J."/>
            <person name="Porcella S.F."/>
        </authorList>
    </citation>
    <scope>NUCLEOTIDE SEQUENCE [LARGE SCALE GENOMIC DNA]</scope>
    <source>
        <strain evidence="1 2">CR2A</strain>
    </source>
</reference>
<dbReference type="EMBL" id="AZIT01000006">
    <property type="protein sequence ID" value="ETZ17747.1"/>
    <property type="molecule type" value="Genomic_DNA"/>
</dbReference>
<organism evidence="1 2">
    <name type="scientific">Borrelia duttonii CR2A</name>
    <dbReference type="NCBI Taxonomy" id="1432657"/>
    <lineage>
        <taxon>Bacteria</taxon>
        <taxon>Pseudomonadati</taxon>
        <taxon>Spirochaetota</taxon>
        <taxon>Spirochaetia</taxon>
        <taxon>Spirochaetales</taxon>
        <taxon>Borreliaceae</taxon>
        <taxon>Borrelia</taxon>
    </lineage>
</organism>
<comment type="caution">
    <text evidence="1">The sequence shown here is derived from an EMBL/GenBank/DDBJ whole genome shotgun (WGS) entry which is preliminary data.</text>
</comment>
<name>W6TFX1_9SPIR</name>
<sequence length="131" mass="15415">MLRFICKCLRNIIKKHVYDYHSTKEYNEYLGNLYCDFQRMETDVGFMMMGVLMSDINNITLSGRLVKDSLLSYSSTNLAILNFSIANSIKVKKEGEWKDNTQLKIVYYLVSEQKLLFIFLVKVNKSLFRDL</sequence>
<dbReference type="SUPFAM" id="SSF50249">
    <property type="entry name" value="Nucleic acid-binding proteins"/>
    <property type="match status" value="1"/>
</dbReference>
<dbReference type="AlphaFoldDB" id="W6TFX1"/>
<dbReference type="Proteomes" id="UP000019148">
    <property type="component" value="Unassembled WGS sequence"/>
</dbReference>
<evidence type="ECO:0000313" key="2">
    <source>
        <dbReference type="Proteomes" id="UP000019148"/>
    </source>
</evidence>
<dbReference type="Gene3D" id="2.40.50.140">
    <property type="entry name" value="Nucleic acid-binding proteins"/>
    <property type="match status" value="1"/>
</dbReference>
<proteinExistence type="predicted"/>